<gene>
    <name evidence="16" type="primary">LOC108556818</name>
</gene>
<keyword evidence="7" id="KW-0067">ATP-binding</keyword>
<keyword evidence="8 12" id="KW-0175">Coiled coil</keyword>
<evidence type="ECO:0000256" key="10">
    <source>
        <dbReference type="ARBA" id="ARBA00023204"/>
    </source>
</evidence>
<evidence type="ECO:0000256" key="9">
    <source>
        <dbReference type="ARBA" id="ARBA00023172"/>
    </source>
</evidence>
<organism evidence="15 16">
    <name type="scientific">Nicrophorus vespilloides</name>
    <name type="common">Boreal carrion beetle</name>
    <dbReference type="NCBI Taxonomy" id="110193"/>
    <lineage>
        <taxon>Eukaryota</taxon>
        <taxon>Metazoa</taxon>
        <taxon>Ecdysozoa</taxon>
        <taxon>Arthropoda</taxon>
        <taxon>Hexapoda</taxon>
        <taxon>Insecta</taxon>
        <taxon>Pterygota</taxon>
        <taxon>Neoptera</taxon>
        <taxon>Endopterygota</taxon>
        <taxon>Coleoptera</taxon>
        <taxon>Polyphaga</taxon>
        <taxon>Staphyliniformia</taxon>
        <taxon>Silphidae</taxon>
        <taxon>Nicrophorinae</taxon>
        <taxon>Nicrophorus</taxon>
    </lineage>
</organism>
<dbReference type="SUPFAM" id="SSF52540">
    <property type="entry name" value="P-loop containing nucleoside triphosphate hydrolases"/>
    <property type="match status" value="1"/>
</dbReference>
<evidence type="ECO:0000256" key="11">
    <source>
        <dbReference type="ARBA" id="ARBA00023242"/>
    </source>
</evidence>
<keyword evidence="6" id="KW-0227">DNA damage</keyword>
<comment type="subcellular location">
    <subcellularLocation>
        <location evidence="2">Chromosome</location>
    </subcellularLocation>
    <subcellularLocation>
        <location evidence="1">Nucleus</location>
    </subcellularLocation>
</comment>
<dbReference type="PANTHER" id="PTHR19306:SF6">
    <property type="entry name" value="STRUCTURAL MAINTENANCE OF CHROMOSOMES PROTEIN 6"/>
    <property type="match status" value="1"/>
</dbReference>
<evidence type="ECO:0000256" key="7">
    <source>
        <dbReference type="ARBA" id="ARBA00022840"/>
    </source>
</evidence>
<keyword evidence="4" id="KW-0158">Chromosome</keyword>
<dbReference type="Pfam" id="PF02463">
    <property type="entry name" value="SMC_N"/>
    <property type="match status" value="1"/>
</dbReference>
<dbReference type="PANTHER" id="PTHR19306">
    <property type="entry name" value="STRUCTURAL MAINTENANCE OF CHROMOSOMES 5,6 SMC5, SMC6"/>
    <property type="match status" value="1"/>
</dbReference>
<keyword evidence="9" id="KW-0233">DNA recombination</keyword>
<dbReference type="InterPro" id="IPR003395">
    <property type="entry name" value="RecF/RecN/SMC_N"/>
</dbReference>
<dbReference type="Gene3D" id="3.40.50.300">
    <property type="entry name" value="P-loop containing nucleotide triphosphate hydrolases"/>
    <property type="match status" value="2"/>
</dbReference>
<evidence type="ECO:0000313" key="15">
    <source>
        <dbReference type="Proteomes" id="UP000695000"/>
    </source>
</evidence>
<keyword evidence="15" id="KW-1185">Reference proteome</keyword>
<dbReference type="RefSeq" id="XP_017768580.1">
    <property type="nucleotide sequence ID" value="XM_017913091.1"/>
</dbReference>
<evidence type="ECO:0000256" key="1">
    <source>
        <dbReference type="ARBA" id="ARBA00004123"/>
    </source>
</evidence>
<evidence type="ECO:0000256" key="8">
    <source>
        <dbReference type="ARBA" id="ARBA00023054"/>
    </source>
</evidence>
<keyword evidence="10" id="KW-0234">DNA repair</keyword>
<name>A0ABM1M1Y0_NICVS</name>
<dbReference type="GeneID" id="108556818"/>
<evidence type="ECO:0000256" key="13">
    <source>
        <dbReference type="SAM" id="MobiDB-lite"/>
    </source>
</evidence>
<feature type="compositionally biased region" description="Basic and acidic residues" evidence="13">
    <location>
        <begin position="13"/>
        <end position="28"/>
    </location>
</feature>
<evidence type="ECO:0000256" key="12">
    <source>
        <dbReference type="SAM" id="Coils"/>
    </source>
</evidence>
<evidence type="ECO:0000256" key="4">
    <source>
        <dbReference type="ARBA" id="ARBA00022454"/>
    </source>
</evidence>
<evidence type="ECO:0000256" key="5">
    <source>
        <dbReference type="ARBA" id="ARBA00022741"/>
    </source>
</evidence>
<evidence type="ECO:0000256" key="2">
    <source>
        <dbReference type="ARBA" id="ARBA00004286"/>
    </source>
</evidence>
<keyword evidence="5" id="KW-0547">Nucleotide-binding</keyword>
<dbReference type="Gene3D" id="1.20.5.170">
    <property type="match status" value="1"/>
</dbReference>
<dbReference type="InterPro" id="IPR027417">
    <property type="entry name" value="P-loop_NTPase"/>
</dbReference>
<proteinExistence type="inferred from homology"/>
<feature type="region of interest" description="Disordered" evidence="13">
    <location>
        <begin position="1"/>
        <end position="43"/>
    </location>
</feature>
<evidence type="ECO:0000256" key="6">
    <source>
        <dbReference type="ARBA" id="ARBA00022763"/>
    </source>
</evidence>
<feature type="domain" description="RecF/RecN/SMC N-terminal" evidence="14">
    <location>
        <begin position="46"/>
        <end position="1049"/>
    </location>
</feature>
<feature type="coiled-coil region" evidence="12">
    <location>
        <begin position="667"/>
        <end position="793"/>
    </location>
</feature>
<evidence type="ECO:0000313" key="16">
    <source>
        <dbReference type="RefSeq" id="XP_017768580.1"/>
    </source>
</evidence>
<feature type="coiled-coil region" evidence="12">
    <location>
        <begin position="871"/>
        <end position="898"/>
    </location>
</feature>
<evidence type="ECO:0000256" key="3">
    <source>
        <dbReference type="ARBA" id="ARBA00006793"/>
    </source>
</evidence>
<reference evidence="16" key="1">
    <citation type="submission" date="2025-08" db="UniProtKB">
        <authorList>
            <consortium name="RefSeq"/>
        </authorList>
    </citation>
    <scope>IDENTIFICATION</scope>
    <source>
        <tissue evidence="16">Whole Larva</tissue>
    </source>
</reference>
<comment type="similarity">
    <text evidence="3">Belongs to the SMC family. SMC6 subfamily.</text>
</comment>
<feature type="coiled-coil region" evidence="12">
    <location>
        <begin position="226"/>
        <end position="260"/>
    </location>
</feature>
<evidence type="ECO:0000259" key="14">
    <source>
        <dbReference type="Pfam" id="PF02463"/>
    </source>
</evidence>
<feature type="coiled-coil region" evidence="12">
    <location>
        <begin position="314"/>
        <end position="467"/>
    </location>
</feature>
<dbReference type="Proteomes" id="UP000695000">
    <property type="component" value="Unplaced"/>
</dbReference>
<protein>
    <submittedName>
        <fullName evidence="16">Structural maintenance of chromosomes protein 6</fullName>
    </submittedName>
</protein>
<keyword evidence="11" id="KW-0539">Nucleus</keyword>
<accession>A0ABM1M1Y0</accession>
<sequence length="1077" mass="125016">MDRKRNVLSQMNGREESKKRTSTNEERPSKRHKPTPMQNSKPGTILRMTLTNFMCHSHLDVKFDNSINFVIGRNGSGKSAILTALIVGLGAKATVTNRGNSIKGFIKAGEKSASVSIVLNNAGPFAYKHDVYGDSIEIVRSVTASGSSQYKIKSHSGEVMSKNRKEIQNVVCGLNIQVDNPICILNQDTSRNFLSSSDPKMRYDLFVRATRLDILYEEYKQGNRRRQNSLEVYQEKQRLIQQLANEIEEMHRRLETHQNIDRTRMNLQTLEVEFLWAMVVDAEAEAKKQRAVTDRCLAESTNLEDIHMRGDEIMKEIVDKVQSFNQNIKELKDTLDSQDKSRKECIQQTNVLQQKLMERMRDKMALEREIERKEVDRRGLKNEIENFTSKMSDRQKNKLENLRSIADLEEKLKQMQEMRVTFQNEKFQSDSDVKAKEDDQEAMLKDLETAKSKLNRSKEHLSAMRRETNNPLAPYGRNTIRLRQIIDAHKSDFREMPRGPLGASVSVKDRKWTVAIEGFIGVALLQAVAVDNDDDRRVLIQLMNKYMPEMAKPLIITSKFFHQVHNVEPNMTRAPSEGCVSLYEAISVNDPVVMNTLIDQLAIEGILLIESDDLAIDLMSKGERVPRKCAQGITQKGDSYYPYPNYRTYCTRYRNSRFLQVDREDLIRQLESDIQGHETNRDELDVTFAKAKSELDEKRRYSAELNHKLETCQTGIRRAQRKLSELQESIEETELGNVQEFENELMEVQRTVDAITEKKEKIEEAIAQLQKQLDSSEENRQQWDRAIAAIDERIQPIQDRIREQLNRKLEIQVSKDKSKRRILLAKQKVEEETKVLMELEGNVKERIAEASSLADQRPEEIRAVPVVVEKMKELQSTIRRMETETGNLEELMEMYKSKSNVLNRTKEILDRIHEDLDMLTAAYHHRRRLCKNTREYFETFIGHCFGKFLKWRQFQGNLSINFEEETLDMVVIPQHGSQGKTQTTNLSGGERSFSTVAFLYSLWQCLDFPFYFLDEFDVFMDKMNRARVMEILIHHAKSNSDTQYVFLTPQDVAFLKDNMDVALHRLEDPTRRISSTQ</sequence>